<evidence type="ECO:0000259" key="5">
    <source>
        <dbReference type="Pfam" id="PF01168"/>
    </source>
</evidence>
<dbReference type="AlphaFoldDB" id="A0A915YER3"/>
<dbReference type="FunFam" id="3.20.20.10:FF:000018">
    <property type="entry name" value="Pyridoxal phosphate homeostasis protein"/>
    <property type="match status" value="1"/>
</dbReference>
<dbReference type="CDD" id="cd00635">
    <property type="entry name" value="PLPDE_III_YBL036c_like"/>
    <property type="match status" value="1"/>
</dbReference>
<dbReference type="Gene3D" id="3.20.20.10">
    <property type="entry name" value="Alanine racemase"/>
    <property type="match status" value="1"/>
</dbReference>
<keyword evidence="1 2" id="KW-0663">Pyridoxal phosphate</keyword>
<keyword evidence="7" id="KW-1185">Reference proteome</keyword>
<dbReference type="InterPro" id="IPR011078">
    <property type="entry name" value="PyrdxlP_homeostasis"/>
</dbReference>
<comment type="cofactor">
    <cofactor evidence="3">
        <name>pyridoxal 5'-phosphate</name>
        <dbReference type="ChEBI" id="CHEBI:597326"/>
    </cofactor>
</comment>
<proteinExistence type="inferred from homology"/>
<dbReference type="PANTHER" id="PTHR10146">
    <property type="entry name" value="PROLINE SYNTHETASE CO-TRANSCRIBED BACTERIAL HOMOLOG PROTEIN"/>
    <property type="match status" value="1"/>
</dbReference>
<evidence type="ECO:0000313" key="6">
    <source>
        <dbReference type="EMBL" id="BDS11783.1"/>
    </source>
</evidence>
<dbReference type="GO" id="GO:0030170">
    <property type="term" value="F:pyridoxal phosphate binding"/>
    <property type="evidence" value="ECO:0007669"/>
    <property type="project" value="UniProtKB-UniRule"/>
</dbReference>
<evidence type="ECO:0000313" key="7">
    <source>
        <dbReference type="Proteomes" id="UP001060919"/>
    </source>
</evidence>
<dbReference type="RefSeq" id="WP_264792927.1">
    <property type="nucleotide sequence ID" value="NZ_AP026867.1"/>
</dbReference>
<protein>
    <recommendedName>
        <fullName evidence="2">Pyridoxal phosphate homeostasis protein</fullName>
        <shortName evidence="2">PLP homeostasis protein</shortName>
    </recommendedName>
</protein>
<dbReference type="Proteomes" id="UP001060919">
    <property type="component" value="Chromosome"/>
</dbReference>
<comment type="similarity">
    <text evidence="2 4">Belongs to the pyridoxal phosphate-binding protein YggS/PROSC family.</text>
</comment>
<reference evidence="6" key="1">
    <citation type="submission" date="2022-09" db="EMBL/GenBank/DDBJ databases">
        <title>Aureispira anguillicida sp. nov., isolated from Leptocephalus of Japanese eel Anguilla japonica.</title>
        <authorList>
            <person name="Yuasa K."/>
            <person name="Mekata T."/>
            <person name="Ikunari K."/>
        </authorList>
    </citation>
    <scope>NUCLEOTIDE SEQUENCE</scope>
    <source>
        <strain evidence="6">EL160426</strain>
    </source>
</reference>
<dbReference type="Pfam" id="PF01168">
    <property type="entry name" value="Ala_racemase_N"/>
    <property type="match status" value="1"/>
</dbReference>
<sequence length="224" mass="25356">MINQENYRMVLAKTQGATANLVAVSKTKPKEDIQALYKLGQRIFGENKVQELVEKQKELPQDIAWHLIGTLQRNKVKYIAPFVTMIHSVDSLKLLKEINKQAAKSERVIDCLLQFHIAEESTKFGLSLQEAVELLSSTAFKEMKHVRIAGLMGMATFTADKEQVRAEFKTLKKYFEELKAQFFAASDTFNEISMGMSGDYEIALEEGSTLVRVGSLLFGVRTYH</sequence>
<evidence type="ECO:0000256" key="3">
    <source>
        <dbReference type="PIRSR" id="PIRSR004848-1"/>
    </source>
</evidence>
<dbReference type="EMBL" id="AP026867">
    <property type="protein sequence ID" value="BDS11783.1"/>
    <property type="molecule type" value="Genomic_DNA"/>
</dbReference>
<evidence type="ECO:0000256" key="1">
    <source>
        <dbReference type="ARBA" id="ARBA00022898"/>
    </source>
</evidence>
<accession>A0A915YER3</accession>
<dbReference type="PIRSF" id="PIRSF004848">
    <property type="entry name" value="YBL036c_PLPDEIII"/>
    <property type="match status" value="1"/>
</dbReference>
<organism evidence="6 7">
    <name type="scientific">Aureispira anguillae</name>
    <dbReference type="NCBI Taxonomy" id="2864201"/>
    <lineage>
        <taxon>Bacteria</taxon>
        <taxon>Pseudomonadati</taxon>
        <taxon>Bacteroidota</taxon>
        <taxon>Saprospiria</taxon>
        <taxon>Saprospirales</taxon>
        <taxon>Saprospiraceae</taxon>
        <taxon>Aureispira</taxon>
    </lineage>
</organism>
<dbReference type="NCBIfam" id="TIGR00044">
    <property type="entry name" value="YggS family pyridoxal phosphate-dependent enzyme"/>
    <property type="match status" value="1"/>
</dbReference>
<evidence type="ECO:0000256" key="4">
    <source>
        <dbReference type="RuleBase" id="RU004514"/>
    </source>
</evidence>
<dbReference type="SUPFAM" id="SSF51419">
    <property type="entry name" value="PLP-binding barrel"/>
    <property type="match status" value="1"/>
</dbReference>
<dbReference type="HAMAP" id="MF_02087">
    <property type="entry name" value="PLP_homeostasis"/>
    <property type="match status" value="1"/>
</dbReference>
<comment type="function">
    <text evidence="2">Pyridoxal 5'-phosphate (PLP)-binding protein, which is involved in PLP homeostasis.</text>
</comment>
<dbReference type="KEGG" id="aup:AsAng_0024970"/>
<dbReference type="InterPro" id="IPR029066">
    <property type="entry name" value="PLP-binding_barrel"/>
</dbReference>
<evidence type="ECO:0000256" key="2">
    <source>
        <dbReference type="HAMAP-Rule" id="MF_02087"/>
    </source>
</evidence>
<name>A0A915YER3_9BACT</name>
<feature type="modified residue" description="N6-(pyridoxal phosphate)lysine" evidence="2 3">
    <location>
        <position position="26"/>
    </location>
</feature>
<gene>
    <name evidence="6" type="ORF">AsAng_0024970</name>
</gene>
<feature type="domain" description="Alanine racemase N-terminal" evidence="5">
    <location>
        <begin position="4"/>
        <end position="221"/>
    </location>
</feature>
<dbReference type="PANTHER" id="PTHR10146:SF14">
    <property type="entry name" value="PYRIDOXAL PHOSPHATE HOMEOSTASIS PROTEIN"/>
    <property type="match status" value="1"/>
</dbReference>
<dbReference type="InterPro" id="IPR001608">
    <property type="entry name" value="Ala_racemase_N"/>
</dbReference>